<organism evidence="2 3">
    <name type="scientific">Caerostris darwini</name>
    <dbReference type="NCBI Taxonomy" id="1538125"/>
    <lineage>
        <taxon>Eukaryota</taxon>
        <taxon>Metazoa</taxon>
        <taxon>Ecdysozoa</taxon>
        <taxon>Arthropoda</taxon>
        <taxon>Chelicerata</taxon>
        <taxon>Arachnida</taxon>
        <taxon>Araneae</taxon>
        <taxon>Araneomorphae</taxon>
        <taxon>Entelegynae</taxon>
        <taxon>Araneoidea</taxon>
        <taxon>Araneidae</taxon>
        <taxon>Caerostris</taxon>
    </lineage>
</organism>
<name>A0AAV4TF01_9ARAC</name>
<keyword evidence="1" id="KW-1133">Transmembrane helix</keyword>
<dbReference type="EMBL" id="BPLQ01009569">
    <property type="protein sequence ID" value="GIY44764.1"/>
    <property type="molecule type" value="Genomic_DNA"/>
</dbReference>
<evidence type="ECO:0000313" key="3">
    <source>
        <dbReference type="Proteomes" id="UP001054837"/>
    </source>
</evidence>
<feature type="transmembrane region" description="Helical" evidence="1">
    <location>
        <begin position="26"/>
        <end position="44"/>
    </location>
</feature>
<protein>
    <submittedName>
        <fullName evidence="2">Uncharacterized protein</fullName>
    </submittedName>
</protein>
<dbReference type="AlphaFoldDB" id="A0AAV4TF01"/>
<dbReference type="Proteomes" id="UP001054837">
    <property type="component" value="Unassembled WGS sequence"/>
</dbReference>
<sequence length="93" mass="10182">MSAFRSIPGTVACRAIYAFSSMYCNLPKGCFLVFSYSIFLPYYGSHRQRCMMGFETLGGGSVFSPEVVNCSIGPVNKFQPRLNSIAPSVSMSD</sequence>
<proteinExistence type="predicted"/>
<reference evidence="2 3" key="1">
    <citation type="submission" date="2021-06" db="EMBL/GenBank/DDBJ databases">
        <title>Caerostris darwini draft genome.</title>
        <authorList>
            <person name="Kono N."/>
            <person name="Arakawa K."/>
        </authorList>
    </citation>
    <scope>NUCLEOTIDE SEQUENCE [LARGE SCALE GENOMIC DNA]</scope>
</reference>
<comment type="caution">
    <text evidence="2">The sequence shown here is derived from an EMBL/GenBank/DDBJ whole genome shotgun (WGS) entry which is preliminary data.</text>
</comment>
<keyword evidence="1" id="KW-0812">Transmembrane</keyword>
<keyword evidence="1" id="KW-0472">Membrane</keyword>
<keyword evidence="3" id="KW-1185">Reference proteome</keyword>
<gene>
    <name evidence="2" type="ORF">CDAR_219511</name>
</gene>
<evidence type="ECO:0000313" key="2">
    <source>
        <dbReference type="EMBL" id="GIY44764.1"/>
    </source>
</evidence>
<accession>A0AAV4TF01</accession>
<evidence type="ECO:0000256" key="1">
    <source>
        <dbReference type="SAM" id="Phobius"/>
    </source>
</evidence>